<feature type="transmembrane region" description="Helical" evidence="1">
    <location>
        <begin position="202"/>
        <end position="226"/>
    </location>
</feature>
<protein>
    <submittedName>
        <fullName evidence="4">Uncharacterized protein LOC107071232 isoform X1</fullName>
    </submittedName>
</protein>
<feature type="transmembrane region" description="Helical" evidence="1">
    <location>
        <begin position="377"/>
        <end position="398"/>
    </location>
</feature>
<feature type="transmembrane region" description="Helical" evidence="1">
    <location>
        <begin position="169"/>
        <end position="190"/>
    </location>
</feature>
<keyword evidence="2" id="KW-0732">Signal</keyword>
<dbReference type="Proteomes" id="UP000694924">
    <property type="component" value="Unplaced"/>
</dbReference>
<dbReference type="Gene3D" id="1.20.1070.10">
    <property type="entry name" value="Rhodopsin 7-helix transmembrane proteins"/>
    <property type="match status" value="1"/>
</dbReference>
<proteinExistence type="predicted"/>
<dbReference type="InterPro" id="IPR052808">
    <property type="entry name" value="GPCR_Mth-like"/>
</dbReference>
<evidence type="ECO:0000313" key="4">
    <source>
        <dbReference type="RefSeq" id="XP_015185515.1"/>
    </source>
</evidence>
<evidence type="ECO:0000256" key="1">
    <source>
        <dbReference type="SAM" id="Phobius"/>
    </source>
</evidence>
<accession>A0ABM1IZ78</accession>
<feature type="transmembrane region" description="Helical" evidence="1">
    <location>
        <begin position="331"/>
        <end position="356"/>
    </location>
</feature>
<evidence type="ECO:0000313" key="3">
    <source>
        <dbReference type="Proteomes" id="UP000694924"/>
    </source>
</evidence>
<feature type="signal peptide" evidence="2">
    <location>
        <begin position="1"/>
        <end position="21"/>
    </location>
</feature>
<keyword evidence="1" id="KW-0472">Membrane</keyword>
<keyword evidence="3" id="KW-1185">Reference proteome</keyword>
<feature type="chain" id="PRO_5047433485" evidence="2">
    <location>
        <begin position="22"/>
        <end position="514"/>
    </location>
</feature>
<evidence type="ECO:0000256" key="2">
    <source>
        <dbReference type="SAM" id="SignalP"/>
    </source>
</evidence>
<sequence>MHVRNTIILTSFLIFVANINAIPVKRLIKWNEYNQIDLPRKCCIEDYLFDDELMTCVKVIKDDDFSEEMGTEIRAYELPCKMVAIIWIENGANNSWTYTTDDFPNDYCLETTMNRTQVLARCPGLSKVNENTSIVSMMKTKTYNETAKICNDEDSIKKWDLVFWGSRSYMATNAAHMIISIIVVLIYLFIPELRKGNYNHSVLQHNISLLGLGCILSYLCYCKYPLADNLVIILWLSLQFFTVATFFWLNVICFDMTLCITRFRWTVGLSGNKEKDKYKRILIYSVFAWGGALLPTVVAAIFEYTPGIPKNFPMKPNYVRYCLGPNPIVNLYFFALPLITLFCNNVLFLFTTYKIVRIQRSTEIATKNQSSALTKKYFLFLRLYLFMGAPWFFGSLLACLNKLVILKLCRLIQPILWLFMLLARKDIRHKIANRFCFCIKSKDHNGTTLAGRKEGRKEGMNERGLRYRSGRRIRIAIENVMKGMRKCMGKYKFTNSTFDRWVSTNDVEISSMEN</sequence>
<dbReference type="PANTHER" id="PTHR46953">
    <property type="entry name" value="G-PROTEIN COUPLED RECEPTOR MTH-LIKE 1-RELATED"/>
    <property type="match status" value="1"/>
</dbReference>
<keyword evidence="1" id="KW-0812">Transmembrane</keyword>
<feature type="transmembrane region" description="Helical" evidence="1">
    <location>
        <begin position="232"/>
        <end position="260"/>
    </location>
</feature>
<keyword evidence="1" id="KW-1133">Transmembrane helix</keyword>
<gene>
    <name evidence="4" type="primary">LOC107071232</name>
</gene>
<organism evidence="3 4">
    <name type="scientific">Polistes dominula</name>
    <name type="common">European paper wasp</name>
    <name type="synonym">Vespa dominula</name>
    <dbReference type="NCBI Taxonomy" id="743375"/>
    <lineage>
        <taxon>Eukaryota</taxon>
        <taxon>Metazoa</taxon>
        <taxon>Ecdysozoa</taxon>
        <taxon>Arthropoda</taxon>
        <taxon>Hexapoda</taxon>
        <taxon>Insecta</taxon>
        <taxon>Pterygota</taxon>
        <taxon>Neoptera</taxon>
        <taxon>Endopterygota</taxon>
        <taxon>Hymenoptera</taxon>
        <taxon>Apocrita</taxon>
        <taxon>Aculeata</taxon>
        <taxon>Vespoidea</taxon>
        <taxon>Vespidae</taxon>
        <taxon>Polistinae</taxon>
        <taxon>Polistini</taxon>
        <taxon>Polistes</taxon>
    </lineage>
</organism>
<dbReference type="GeneID" id="107071232"/>
<dbReference type="PANTHER" id="PTHR46953:SF1">
    <property type="entry name" value="G-PROTEIN COUPLED RECEPTOR MTH-LIKE 1-RELATED"/>
    <property type="match status" value="1"/>
</dbReference>
<name>A0ABM1IZ78_POLDO</name>
<feature type="transmembrane region" description="Helical" evidence="1">
    <location>
        <begin position="281"/>
        <end position="302"/>
    </location>
</feature>
<reference evidence="4" key="1">
    <citation type="submission" date="2025-08" db="UniProtKB">
        <authorList>
            <consortium name="RefSeq"/>
        </authorList>
    </citation>
    <scope>IDENTIFICATION</scope>
    <source>
        <tissue evidence="4">Whole body</tissue>
    </source>
</reference>
<dbReference type="RefSeq" id="XP_015185515.1">
    <property type="nucleotide sequence ID" value="XM_015330029.1"/>
</dbReference>